<dbReference type="Pfam" id="PF00172">
    <property type="entry name" value="Zn_clus"/>
    <property type="match status" value="1"/>
</dbReference>
<evidence type="ECO:0000313" key="5">
    <source>
        <dbReference type="Proteomes" id="UP000250140"/>
    </source>
</evidence>
<dbReference type="InterPro" id="IPR001138">
    <property type="entry name" value="Zn2Cys6_DnaBD"/>
</dbReference>
<dbReference type="OrthoDB" id="2991872at2759"/>
<keyword evidence="1" id="KW-0539">Nucleus</keyword>
<evidence type="ECO:0000256" key="2">
    <source>
        <dbReference type="SAM" id="MobiDB-lite"/>
    </source>
</evidence>
<dbReference type="SMART" id="SM00066">
    <property type="entry name" value="GAL4"/>
    <property type="match status" value="1"/>
</dbReference>
<dbReference type="Pfam" id="PF11951">
    <property type="entry name" value="Fungal_trans_2"/>
    <property type="match status" value="1"/>
</dbReference>
<dbReference type="CDD" id="cd00067">
    <property type="entry name" value="GAL4"/>
    <property type="match status" value="1"/>
</dbReference>
<dbReference type="PROSITE" id="PS50048">
    <property type="entry name" value="ZN2_CY6_FUNGAL_2"/>
    <property type="match status" value="1"/>
</dbReference>
<organism evidence="4 5">
    <name type="scientific">Glonium stellatum</name>
    <dbReference type="NCBI Taxonomy" id="574774"/>
    <lineage>
        <taxon>Eukaryota</taxon>
        <taxon>Fungi</taxon>
        <taxon>Dikarya</taxon>
        <taxon>Ascomycota</taxon>
        <taxon>Pezizomycotina</taxon>
        <taxon>Dothideomycetes</taxon>
        <taxon>Pleosporomycetidae</taxon>
        <taxon>Gloniales</taxon>
        <taxon>Gloniaceae</taxon>
        <taxon>Glonium</taxon>
    </lineage>
</organism>
<evidence type="ECO:0000259" key="3">
    <source>
        <dbReference type="PROSITE" id="PS50048"/>
    </source>
</evidence>
<dbReference type="PANTHER" id="PTHR38791:SF5">
    <property type="entry name" value="TRANSCRIPTION FACTOR DBAG-RELATED"/>
    <property type="match status" value="1"/>
</dbReference>
<feature type="region of interest" description="Disordered" evidence="2">
    <location>
        <begin position="60"/>
        <end position="93"/>
    </location>
</feature>
<sequence>MVYCGKPSKGCASCRTKKTKCDRSLPSCSQCMRVGRICPGYRDEQTLMFRDETKKVVRKAKAKEVERNAQESALNKTSRPGSDGSSEDSSPERDIELIIRNPSPPLEDGAIYFFFDHNALVPRTFSRGFLDILPDIYQKKLNPHNPLPEVIAAIGLAGISNLQNAPDAMLAARVKHTAALRNVNSALQNPETAKADSTLMAVMLLGLFENITCSTPQSLEAWAKHVGGATALIQLRGRTQFQYDLGRRMFAYLRIQILVNCLQRRQAVPQVILDWSQTAYNLQNEEEAIEQQLFNLLARLCNIRHLISIQAGESFETVVSALSIDADLEAWAVSLPSVYSYTTIPDKQGPRATFGYSRHVYTNFVIAGIWNAWRSARILTTEAVIAWLTRYDECPQSTPEYIQSELLQTKMSDDICASVSFYFEGTDFRNSPYAVKVSAGVSLLWPLYVVATMFHRTEARTEWVIKQFERIGGVLGIHQATAIANLLKRKREITLWNREMSNFLDMEDENEDGW</sequence>
<dbReference type="GO" id="GO:0008270">
    <property type="term" value="F:zinc ion binding"/>
    <property type="evidence" value="ECO:0007669"/>
    <property type="project" value="InterPro"/>
</dbReference>
<dbReference type="EMBL" id="KV750652">
    <property type="protein sequence ID" value="OCL03945.1"/>
    <property type="molecule type" value="Genomic_DNA"/>
</dbReference>
<dbReference type="PANTHER" id="PTHR38791">
    <property type="entry name" value="ZN(II)2CYS6 TRANSCRIPTION FACTOR (EUROFUNG)-RELATED-RELATED"/>
    <property type="match status" value="1"/>
</dbReference>
<evidence type="ECO:0000313" key="4">
    <source>
        <dbReference type="EMBL" id="OCL03945.1"/>
    </source>
</evidence>
<dbReference type="InterPro" id="IPR021858">
    <property type="entry name" value="Fun_TF"/>
</dbReference>
<proteinExistence type="predicted"/>
<feature type="compositionally biased region" description="Low complexity" evidence="2">
    <location>
        <begin position="78"/>
        <end position="88"/>
    </location>
</feature>
<dbReference type="Proteomes" id="UP000250140">
    <property type="component" value="Unassembled WGS sequence"/>
</dbReference>
<dbReference type="GO" id="GO:0000981">
    <property type="term" value="F:DNA-binding transcription factor activity, RNA polymerase II-specific"/>
    <property type="evidence" value="ECO:0007669"/>
    <property type="project" value="InterPro"/>
</dbReference>
<protein>
    <recommendedName>
        <fullName evidence="3">Zn(2)-C6 fungal-type domain-containing protein</fullName>
    </recommendedName>
</protein>
<dbReference type="PROSITE" id="PS00463">
    <property type="entry name" value="ZN2_CY6_FUNGAL_1"/>
    <property type="match status" value="1"/>
</dbReference>
<reference evidence="4 5" key="1">
    <citation type="journal article" date="2016" name="Nat. Commun.">
        <title>Ectomycorrhizal ecology is imprinted in the genome of the dominant symbiotic fungus Cenococcum geophilum.</title>
        <authorList>
            <consortium name="DOE Joint Genome Institute"/>
            <person name="Peter M."/>
            <person name="Kohler A."/>
            <person name="Ohm R.A."/>
            <person name="Kuo A."/>
            <person name="Krutzmann J."/>
            <person name="Morin E."/>
            <person name="Arend M."/>
            <person name="Barry K.W."/>
            <person name="Binder M."/>
            <person name="Choi C."/>
            <person name="Clum A."/>
            <person name="Copeland A."/>
            <person name="Grisel N."/>
            <person name="Haridas S."/>
            <person name="Kipfer T."/>
            <person name="LaButti K."/>
            <person name="Lindquist E."/>
            <person name="Lipzen A."/>
            <person name="Maire R."/>
            <person name="Meier B."/>
            <person name="Mihaltcheva S."/>
            <person name="Molinier V."/>
            <person name="Murat C."/>
            <person name="Poggeler S."/>
            <person name="Quandt C.A."/>
            <person name="Sperisen C."/>
            <person name="Tritt A."/>
            <person name="Tisserant E."/>
            <person name="Crous P.W."/>
            <person name="Henrissat B."/>
            <person name="Nehls U."/>
            <person name="Egli S."/>
            <person name="Spatafora J.W."/>
            <person name="Grigoriev I.V."/>
            <person name="Martin F.M."/>
        </authorList>
    </citation>
    <scope>NUCLEOTIDE SEQUENCE [LARGE SCALE GENOMIC DNA]</scope>
    <source>
        <strain evidence="4 5">CBS 207.34</strain>
    </source>
</reference>
<accession>A0A8E2ESR6</accession>
<dbReference type="AlphaFoldDB" id="A0A8E2ESR6"/>
<dbReference type="InterPro" id="IPR053175">
    <property type="entry name" value="DHMBA_Reg_Transcription_Factor"/>
</dbReference>
<name>A0A8E2ESR6_9PEZI</name>
<dbReference type="Gene3D" id="4.10.240.10">
    <property type="entry name" value="Zn(2)-C6 fungal-type DNA-binding domain"/>
    <property type="match status" value="1"/>
</dbReference>
<dbReference type="CDD" id="cd12148">
    <property type="entry name" value="fungal_TF_MHR"/>
    <property type="match status" value="1"/>
</dbReference>
<dbReference type="SUPFAM" id="SSF57701">
    <property type="entry name" value="Zn2/Cys6 DNA-binding domain"/>
    <property type="match status" value="1"/>
</dbReference>
<keyword evidence="5" id="KW-1185">Reference proteome</keyword>
<feature type="domain" description="Zn(2)-C6 fungal-type" evidence="3">
    <location>
        <begin position="10"/>
        <end position="38"/>
    </location>
</feature>
<gene>
    <name evidence="4" type="ORF">AOQ84DRAFT_391865</name>
</gene>
<dbReference type="InterPro" id="IPR036864">
    <property type="entry name" value="Zn2-C6_fun-type_DNA-bd_sf"/>
</dbReference>
<evidence type="ECO:0000256" key="1">
    <source>
        <dbReference type="ARBA" id="ARBA00023242"/>
    </source>
</evidence>